<dbReference type="Pfam" id="PF21154">
    <property type="entry name" value="RPN7_PSMD6_C"/>
    <property type="match status" value="1"/>
</dbReference>
<dbReference type="OrthoDB" id="1452at2759"/>
<dbReference type="InterPro" id="IPR049549">
    <property type="entry name" value="RPN7_PSMD6_C"/>
</dbReference>
<organism evidence="3 4">
    <name type="scientific">Epichloe festucae (strain Fl1)</name>
    <dbReference type="NCBI Taxonomy" id="877507"/>
    <lineage>
        <taxon>Eukaryota</taxon>
        <taxon>Fungi</taxon>
        <taxon>Dikarya</taxon>
        <taxon>Ascomycota</taxon>
        <taxon>Pezizomycotina</taxon>
        <taxon>Sordariomycetes</taxon>
        <taxon>Hypocreomycetidae</taxon>
        <taxon>Hypocreales</taxon>
        <taxon>Clavicipitaceae</taxon>
        <taxon>Epichloe</taxon>
    </lineage>
</organism>
<sequence length="488" mass="54032">MGSDPQYAKWPLLPLSQHVFTLTNRYASKTAQQAAVKILQDAVTEDKMAPFYRYLAHPIDGILNAVGEGGASGPGKPLSRKSSLAGMVATKASTMNVTLPWDEALYAKLKEDNDKELAEFQKEEDEAVEQAGDTEIMAAKGKRADFWARVGDKDKAIAIYEDIFEKTGILGAKIDLVLAIIRMGLFYGDKALVKKHIERAKTLVESGGDWDRRNRLKAYEGLHLLTVRSYNLAAPLLLDSLSTFTSYELCTYSNLVVYSVLAGSVSLKRVDFKSKVVDAPEIKAIMGDGEDKLLALSGALSAGPGADDTFGDKAPQTATKHVVNLTTLGANTEQPEAEMAVDFSPLALLVSSLYNGNYKTFFQSLADVEEQFLNQDRYLHEHKSWFTREMRLRAYQQLLQSYRIVGLESMASDFGVTVDFLDRDLARFIAAGRISCTIDRVTGKGVIETNRPDDKNKQYQNVVRQGDQLITKLQKYGQAVRLRGSERA</sequence>
<gene>
    <name evidence="3" type="ORF">C2857_006157</name>
</gene>
<dbReference type="FunFam" id="1.25.40.570:FF:000013">
    <property type="entry name" value="Proteasome regulatory particle subunit (RpnG)"/>
    <property type="match status" value="1"/>
</dbReference>
<dbReference type="Gene3D" id="1.25.40.570">
    <property type="match status" value="2"/>
</dbReference>
<accession>A0A7S9KLE9</accession>
<name>A0A7S9KLE9_EPIFF</name>
<dbReference type="EMBL" id="CP031385">
    <property type="protein sequence ID" value="QPG94477.1"/>
    <property type="molecule type" value="Genomic_DNA"/>
</dbReference>
<evidence type="ECO:0000313" key="3">
    <source>
        <dbReference type="EMBL" id="QPG94477.1"/>
    </source>
</evidence>
<dbReference type="Pfam" id="PF01399">
    <property type="entry name" value="PCI"/>
    <property type="match status" value="1"/>
</dbReference>
<proteinExistence type="predicted"/>
<dbReference type="PANTHER" id="PTHR14145">
    <property type="entry name" value="26S PROTESOME SUBUNIT 6"/>
    <property type="match status" value="1"/>
</dbReference>
<keyword evidence="4" id="KW-1185">Reference proteome</keyword>
<dbReference type="Pfam" id="PF10602">
    <property type="entry name" value="RPN7"/>
    <property type="match status" value="1"/>
</dbReference>
<dbReference type="AlphaFoldDB" id="A0A7S9KLE9"/>
<dbReference type="PROSITE" id="PS50250">
    <property type="entry name" value="PCI"/>
    <property type="match status" value="1"/>
</dbReference>
<dbReference type="InterPro" id="IPR019585">
    <property type="entry name" value="Rpn7/CSN1"/>
</dbReference>
<dbReference type="InterPro" id="IPR036390">
    <property type="entry name" value="WH_DNA-bd_sf"/>
</dbReference>
<dbReference type="GO" id="GO:0043161">
    <property type="term" value="P:proteasome-mediated ubiquitin-dependent protein catabolic process"/>
    <property type="evidence" value="ECO:0007669"/>
    <property type="project" value="TreeGrafter"/>
</dbReference>
<evidence type="ECO:0000313" key="4">
    <source>
        <dbReference type="Proteomes" id="UP000594364"/>
    </source>
</evidence>
<reference evidence="3 4" key="1">
    <citation type="journal article" date="2018" name="PLoS Genet.">
        <title>Repeat elements organise 3D genome structure and mediate transcription in the filamentous fungus Epichloe festucae.</title>
        <authorList>
            <person name="Winter D.J."/>
            <person name="Ganley A.R.D."/>
            <person name="Young C.A."/>
            <person name="Liachko I."/>
            <person name="Schardl C.L."/>
            <person name="Dupont P.Y."/>
            <person name="Berry D."/>
            <person name="Ram A."/>
            <person name="Scott B."/>
            <person name="Cox M.P."/>
        </authorList>
    </citation>
    <scope>NUCLEOTIDE SEQUENCE [LARGE SCALE GENOMIC DNA]</scope>
    <source>
        <strain evidence="3 4">Fl1</strain>
    </source>
</reference>
<keyword evidence="1" id="KW-0647">Proteasome</keyword>
<protein>
    <recommendedName>
        <fullName evidence="2">PCI domain-containing protein</fullName>
    </recommendedName>
</protein>
<dbReference type="Proteomes" id="UP000594364">
    <property type="component" value="Chromosome 1"/>
</dbReference>
<dbReference type="FunFam" id="1.25.40.570:FF:000021">
    <property type="entry name" value="Putative proteasome regulatory particle subunit"/>
    <property type="match status" value="1"/>
</dbReference>
<dbReference type="SUPFAM" id="SSF46785">
    <property type="entry name" value="Winged helix' DNA-binding domain"/>
    <property type="match status" value="1"/>
</dbReference>
<dbReference type="PANTHER" id="PTHR14145:SF1">
    <property type="entry name" value="26S PROTEASOME NON-ATPASE REGULATORY SUBUNIT 6"/>
    <property type="match status" value="1"/>
</dbReference>
<evidence type="ECO:0000256" key="1">
    <source>
        <dbReference type="ARBA" id="ARBA00022942"/>
    </source>
</evidence>
<dbReference type="GO" id="GO:0005838">
    <property type="term" value="C:proteasome regulatory particle"/>
    <property type="evidence" value="ECO:0007669"/>
    <property type="project" value="TreeGrafter"/>
</dbReference>
<dbReference type="SMART" id="SM00088">
    <property type="entry name" value="PINT"/>
    <property type="match status" value="1"/>
</dbReference>
<dbReference type="InterPro" id="IPR045135">
    <property type="entry name" value="Rpn7_N"/>
</dbReference>
<dbReference type="InterPro" id="IPR000717">
    <property type="entry name" value="PCI_dom"/>
</dbReference>
<evidence type="ECO:0000259" key="2">
    <source>
        <dbReference type="PROSITE" id="PS50250"/>
    </source>
</evidence>
<feature type="domain" description="PCI" evidence="2">
    <location>
        <begin position="229"/>
        <end position="452"/>
    </location>
</feature>